<dbReference type="InterPro" id="IPR006634">
    <property type="entry name" value="TLC-dom"/>
</dbReference>
<dbReference type="GO" id="GO:0016020">
    <property type="term" value="C:membrane"/>
    <property type="evidence" value="ECO:0007669"/>
    <property type="project" value="UniProtKB-SubCell"/>
</dbReference>
<accession>A0A7J6KY10</accession>
<proteinExistence type="predicted"/>
<feature type="transmembrane region" description="Helical" evidence="7">
    <location>
        <begin position="93"/>
        <end position="114"/>
    </location>
</feature>
<dbReference type="GO" id="GO:0050291">
    <property type="term" value="F:sphingosine N-acyltransferase activity"/>
    <property type="evidence" value="ECO:0007669"/>
    <property type="project" value="InterPro"/>
</dbReference>
<dbReference type="InterPro" id="IPR016439">
    <property type="entry name" value="Lag1/Lac1-like"/>
</dbReference>
<evidence type="ECO:0000256" key="5">
    <source>
        <dbReference type="PROSITE-ProRule" id="PRU00205"/>
    </source>
</evidence>
<feature type="region of interest" description="Disordered" evidence="6">
    <location>
        <begin position="610"/>
        <end position="633"/>
    </location>
</feature>
<dbReference type="PANTHER" id="PTHR12560">
    <property type="entry name" value="LONGEVITY ASSURANCE FACTOR 1 LAG1"/>
    <property type="match status" value="1"/>
</dbReference>
<comment type="caution">
    <text evidence="9">The sequence shown here is derived from an EMBL/GenBank/DDBJ whole genome shotgun (WGS) entry which is preliminary data.</text>
</comment>
<dbReference type="PANTHER" id="PTHR12560:SF0">
    <property type="entry name" value="LD18904P"/>
    <property type="match status" value="1"/>
</dbReference>
<evidence type="ECO:0000256" key="2">
    <source>
        <dbReference type="ARBA" id="ARBA00022692"/>
    </source>
</evidence>
<feature type="transmembrane region" description="Helical" evidence="7">
    <location>
        <begin position="446"/>
        <end position="463"/>
    </location>
</feature>
<feature type="region of interest" description="Disordered" evidence="6">
    <location>
        <begin position="257"/>
        <end position="282"/>
    </location>
</feature>
<dbReference type="Pfam" id="PF03798">
    <property type="entry name" value="TRAM_LAG1_CLN8"/>
    <property type="match status" value="1"/>
</dbReference>
<evidence type="ECO:0000259" key="8">
    <source>
        <dbReference type="PROSITE" id="PS50922"/>
    </source>
</evidence>
<feature type="transmembrane region" description="Helical" evidence="7">
    <location>
        <begin position="572"/>
        <end position="592"/>
    </location>
</feature>
<feature type="transmembrane region" description="Helical" evidence="7">
    <location>
        <begin position="470"/>
        <end position="489"/>
    </location>
</feature>
<organism evidence="9 10">
    <name type="scientific">Perkinsus chesapeaki</name>
    <name type="common">Clam parasite</name>
    <name type="synonym">Perkinsus andrewsi</name>
    <dbReference type="NCBI Taxonomy" id="330153"/>
    <lineage>
        <taxon>Eukaryota</taxon>
        <taxon>Sar</taxon>
        <taxon>Alveolata</taxon>
        <taxon>Perkinsozoa</taxon>
        <taxon>Perkinsea</taxon>
        <taxon>Perkinsida</taxon>
        <taxon>Perkinsidae</taxon>
        <taxon>Perkinsus</taxon>
    </lineage>
</organism>
<dbReference type="SMART" id="SM00724">
    <property type="entry name" value="TLC"/>
    <property type="match status" value="1"/>
</dbReference>
<protein>
    <submittedName>
        <fullName evidence="9">Ceramide synthase 6</fullName>
    </submittedName>
</protein>
<reference evidence="9 10" key="1">
    <citation type="submission" date="2020-04" db="EMBL/GenBank/DDBJ databases">
        <title>Perkinsus chesapeaki whole genome sequence.</title>
        <authorList>
            <person name="Bogema D.R."/>
        </authorList>
    </citation>
    <scope>NUCLEOTIDE SEQUENCE [LARGE SCALE GENOMIC DNA]</scope>
    <source>
        <strain evidence="9">ATCC PRA-425</strain>
    </source>
</reference>
<keyword evidence="3 7" id="KW-1133">Transmembrane helix</keyword>
<dbReference type="PROSITE" id="PS50922">
    <property type="entry name" value="TLC"/>
    <property type="match status" value="1"/>
</dbReference>
<dbReference type="AlphaFoldDB" id="A0A7J6KY10"/>
<evidence type="ECO:0000256" key="4">
    <source>
        <dbReference type="ARBA" id="ARBA00023136"/>
    </source>
</evidence>
<feature type="compositionally biased region" description="Acidic residues" evidence="6">
    <location>
        <begin position="217"/>
        <end position="228"/>
    </location>
</feature>
<evidence type="ECO:0000313" key="10">
    <source>
        <dbReference type="Proteomes" id="UP000591131"/>
    </source>
</evidence>
<feature type="transmembrane region" description="Helical" evidence="7">
    <location>
        <begin position="191"/>
        <end position="209"/>
    </location>
</feature>
<evidence type="ECO:0000313" key="9">
    <source>
        <dbReference type="EMBL" id="KAF4652040.1"/>
    </source>
</evidence>
<evidence type="ECO:0000256" key="3">
    <source>
        <dbReference type="ARBA" id="ARBA00022989"/>
    </source>
</evidence>
<sequence>MSSIDTSTSSDTPPEYLAKIEALEGRIDALQRRVTSQEIVIQELCGIGVQWKRSAGRLDASEQAKTVYTHQELRTAVMSIAEELENKRKRSRYAVYGCLGAVAVLSGVIIRILYAQWQYSSTLINFHTALVDSGASLPPLDELSPSPLLLPASPVLSANEVATAPLWVILSGVRWILQQIVMAAASVVDRLLRAVVWAMLAALLGYSLLRRVRSGGEEDNAEPEEEQGPVESDKAAEVKSLERKVSEYTRQRTIDDSGRTLQRRMTDPPSVTSDRSINHGEELTGGTYVADNIKRRYTDPLKLQKPREDEALGNREIGQVEQDEGRRRRAALRYPIGWRPAAFRLQGCPWYGQGAWFCLSGAYHKAFSNIPCLFDKIVPKDLPKKEQRKLKENMWYTCWHTFTSCYGGYVLYHEKWFSFHRLFTDPVGMLFADPDISDRSIALERYYLVEISFWCSCLAFIMIETIRSDFYQMIFHHFVTISLMVGSFYLGYHRIGITVVFIHNISDVPLYFAKTLGYLADKYTWLKGPTNVAFAYFAISFYVMRLYVYPKTCVIPACTYACDYKRPLSDCILALLLVLLQCLHLLWASMIARMVYKTLRDHDVLAEGDIRSDDEGENTPASEKPIAHKRKVQ</sequence>
<comment type="subcellular location">
    <subcellularLocation>
        <location evidence="1">Membrane</location>
        <topology evidence="1">Multi-pass membrane protein</topology>
    </subcellularLocation>
</comment>
<evidence type="ECO:0000256" key="6">
    <source>
        <dbReference type="SAM" id="MobiDB-lite"/>
    </source>
</evidence>
<feature type="domain" description="TLC" evidence="8">
    <location>
        <begin position="385"/>
        <end position="600"/>
    </location>
</feature>
<keyword evidence="10" id="KW-1185">Reference proteome</keyword>
<dbReference type="EMBL" id="JAAPAO010000971">
    <property type="protein sequence ID" value="KAF4652040.1"/>
    <property type="molecule type" value="Genomic_DNA"/>
</dbReference>
<evidence type="ECO:0000256" key="1">
    <source>
        <dbReference type="ARBA" id="ARBA00004141"/>
    </source>
</evidence>
<gene>
    <name evidence="9" type="primary">CERS6</name>
    <name evidence="9" type="ORF">FOL47_011294</name>
</gene>
<dbReference type="OrthoDB" id="445374at2759"/>
<name>A0A7J6KY10_PERCH</name>
<feature type="transmembrane region" description="Helical" evidence="7">
    <location>
        <begin position="525"/>
        <end position="544"/>
    </location>
</feature>
<dbReference type="GO" id="GO:0046513">
    <property type="term" value="P:ceramide biosynthetic process"/>
    <property type="evidence" value="ECO:0007669"/>
    <property type="project" value="InterPro"/>
</dbReference>
<keyword evidence="2 5" id="KW-0812">Transmembrane</keyword>
<evidence type="ECO:0000256" key="7">
    <source>
        <dbReference type="SAM" id="Phobius"/>
    </source>
</evidence>
<feature type="region of interest" description="Disordered" evidence="6">
    <location>
        <begin position="217"/>
        <end position="239"/>
    </location>
</feature>
<keyword evidence="4 5" id="KW-0472">Membrane</keyword>
<dbReference type="Proteomes" id="UP000591131">
    <property type="component" value="Unassembled WGS sequence"/>
</dbReference>